<sequence>MVRLPNPGDLRPETEVARGGKRPLSAAAVKLETEDPLAELHGPAYKISKCSASFPQWNTDAGGVLSDQPQYNPLDEPSPLGLRLRKSPSLVDLIQMRLSQGSSSKAFLTSGGGSEAGKKKDTKTSSSSVDKLKASNFPATLLRVGAWECVSRYEGDLVAKCYFAKRKLVWEVLDGGLKSKIEIQWSDIMDIKATYPDNSLGTLDIVLARQPLFFRETNPQPRKHTLWQATSDFTGGQASMHRRHFLQVPQGLLSKHFEKLIQCDPRLYSISKQPAIILNSAYFGDQDGKCHPFECTKGEFEGSCFPGFHDAHSPSGGPSSSSKSGELRDPARTPDATSHESLSPCSAMDSGMNEESTGSDIRELRSFAKWDQLKFPGIHPSMSMSDLMNHIGNCISKKMTSGSPPFPGASVTDKDLLLEDITQYLLSDSQNMAASDENSLMSRVNSLCCLLQKEPAPPPSLQMNNGRSGDDGADSKSSLDPRSTWEKKPLSDLPNPEGESSDLTAQKPLPMSRKESFGDLLLHLPRIASLPQFFFNISEDSADKAR</sequence>
<feature type="compositionally biased region" description="Basic and acidic residues" evidence="1">
    <location>
        <begin position="468"/>
        <end position="490"/>
    </location>
</feature>
<evidence type="ECO:0000313" key="4">
    <source>
        <dbReference type="Proteomes" id="UP000663760"/>
    </source>
</evidence>
<feature type="region of interest" description="Disordered" evidence="1">
    <location>
        <begin position="309"/>
        <end position="359"/>
    </location>
</feature>
<dbReference type="OrthoDB" id="1516808at2759"/>
<dbReference type="Proteomes" id="UP000663760">
    <property type="component" value="Chromosome 16"/>
</dbReference>
<organism evidence="3 4">
    <name type="scientific">Spirodela intermedia</name>
    <name type="common">Intermediate duckweed</name>
    <dbReference type="NCBI Taxonomy" id="51605"/>
    <lineage>
        <taxon>Eukaryota</taxon>
        <taxon>Viridiplantae</taxon>
        <taxon>Streptophyta</taxon>
        <taxon>Embryophyta</taxon>
        <taxon>Tracheophyta</taxon>
        <taxon>Spermatophyta</taxon>
        <taxon>Magnoliopsida</taxon>
        <taxon>Liliopsida</taxon>
        <taxon>Araceae</taxon>
        <taxon>Lemnoideae</taxon>
        <taxon>Spirodela</taxon>
    </lineage>
</organism>
<reference evidence="3" key="1">
    <citation type="submission" date="2020-02" db="EMBL/GenBank/DDBJ databases">
        <authorList>
            <person name="Scholz U."/>
            <person name="Mascher M."/>
            <person name="Fiebig A."/>
        </authorList>
    </citation>
    <scope>NUCLEOTIDE SEQUENCE</scope>
</reference>
<feature type="region of interest" description="Disordered" evidence="1">
    <location>
        <begin position="104"/>
        <end position="129"/>
    </location>
</feature>
<name>A0A7I8LHR5_SPIIN</name>
<feature type="region of interest" description="Disordered" evidence="1">
    <location>
        <begin position="452"/>
        <end position="511"/>
    </location>
</feature>
<feature type="compositionally biased region" description="Low complexity" evidence="1">
    <location>
        <begin position="313"/>
        <end position="324"/>
    </location>
</feature>
<keyword evidence="4" id="KW-1185">Reference proteome</keyword>
<proteinExistence type="predicted"/>
<dbReference type="PANTHER" id="PTHR33494">
    <property type="entry name" value="OS02G0793800 PROTEIN"/>
    <property type="match status" value="1"/>
</dbReference>
<gene>
    <name evidence="3" type="ORF">SI8410_16020070</name>
</gene>
<dbReference type="InterPro" id="IPR057939">
    <property type="entry name" value="TRF2_HOY1_PH"/>
</dbReference>
<evidence type="ECO:0000259" key="2">
    <source>
        <dbReference type="Pfam" id="PF24818"/>
    </source>
</evidence>
<protein>
    <recommendedName>
        <fullName evidence="2">TRF2/HOY1 PH-like domain-containing protein</fullName>
    </recommendedName>
</protein>
<dbReference type="EMBL" id="LR746279">
    <property type="protein sequence ID" value="CAA7409392.1"/>
    <property type="molecule type" value="Genomic_DNA"/>
</dbReference>
<evidence type="ECO:0000256" key="1">
    <source>
        <dbReference type="SAM" id="MobiDB-lite"/>
    </source>
</evidence>
<dbReference type="Pfam" id="PF24818">
    <property type="entry name" value="PH_TRF2_HOY1"/>
    <property type="match status" value="1"/>
</dbReference>
<accession>A0A7I8LHR5</accession>
<feature type="region of interest" description="Disordered" evidence="1">
    <location>
        <begin position="1"/>
        <end position="22"/>
    </location>
</feature>
<dbReference type="PANTHER" id="PTHR33494:SF1">
    <property type="entry name" value="C2H2-TYPE DOMAIN-CONTAINING PROTEIN-RELATED"/>
    <property type="match status" value="1"/>
</dbReference>
<feature type="compositionally biased region" description="Polar residues" evidence="1">
    <location>
        <begin position="335"/>
        <end position="344"/>
    </location>
</feature>
<feature type="domain" description="TRF2/HOY1 PH-like" evidence="2">
    <location>
        <begin position="136"/>
        <end position="253"/>
    </location>
</feature>
<evidence type="ECO:0000313" key="3">
    <source>
        <dbReference type="EMBL" id="CAA7409392.1"/>
    </source>
</evidence>
<dbReference type="AlphaFoldDB" id="A0A7I8LHR5"/>